<dbReference type="EMBL" id="CAMXCT020000468">
    <property type="protein sequence ID" value="CAL1132604.1"/>
    <property type="molecule type" value="Genomic_DNA"/>
</dbReference>
<dbReference type="Pfam" id="PF13424">
    <property type="entry name" value="TPR_12"/>
    <property type="match status" value="1"/>
</dbReference>
<evidence type="ECO:0000256" key="2">
    <source>
        <dbReference type="ARBA" id="ARBA00022803"/>
    </source>
</evidence>
<reference evidence="5" key="2">
    <citation type="submission" date="2024-04" db="EMBL/GenBank/DDBJ databases">
        <authorList>
            <person name="Chen Y."/>
            <person name="Shah S."/>
            <person name="Dougan E. K."/>
            <person name="Thang M."/>
            <person name="Chan C."/>
        </authorList>
    </citation>
    <scope>NUCLEOTIDE SEQUENCE [LARGE SCALE GENOMIC DNA]</scope>
</reference>
<feature type="region of interest" description="Disordered" evidence="3">
    <location>
        <begin position="789"/>
        <end position="815"/>
    </location>
</feature>
<keyword evidence="1" id="KW-0677">Repeat</keyword>
<comment type="caution">
    <text evidence="4">The sequence shown here is derived from an EMBL/GenBank/DDBJ whole genome shotgun (WGS) entry which is preliminary data.</text>
</comment>
<name>A0A9P1BTK7_9DINO</name>
<dbReference type="EMBL" id="CAMXCT030000468">
    <property type="protein sequence ID" value="CAL4766541.1"/>
    <property type="molecule type" value="Genomic_DNA"/>
</dbReference>
<proteinExistence type="predicted"/>
<protein>
    <submittedName>
        <fullName evidence="6">TPR domain protein</fullName>
    </submittedName>
</protein>
<dbReference type="SUPFAM" id="SSF48452">
    <property type="entry name" value="TPR-like"/>
    <property type="match status" value="1"/>
</dbReference>
<reference evidence="4" key="1">
    <citation type="submission" date="2022-10" db="EMBL/GenBank/DDBJ databases">
        <authorList>
            <person name="Chen Y."/>
            <person name="Dougan E. K."/>
            <person name="Chan C."/>
            <person name="Rhodes N."/>
            <person name="Thang M."/>
        </authorList>
    </citation>
    <scope>NUCLEOTIDE SEQUENCE</scope>
</reference>
<accession>A0A9P1BTK7</accession>
<organism evidence="4">
    <name type="scientific">Cladocopium goreaui</name>
    <dbReference type="NCBI Taxonomy" id="2562237"/>
    <lineage>
        <taxon>Eukaryota</taxon>
        <taxon>Sar</taxon>
        <taxon>Alveolata</taxon>
        <taxon>Dinophyceae</taxon>
        <taxon>Suessiales</taxon>
        <taxon>Symbiodiniaceae</taxon>
        <taxon>Cladocopium</taxon>
    </lineage>
</organism>
<dbReference type="SMART" id="SM00028">
    <property type="entry name" value="TPR"/>
    <property type="match status" value="3"/>
</dbReference>
<evidence type="ECO:0000313" key="5">
    <source>
        <dbReference type="EMBL" id="CAL1132604.1"/>
    </source>
</evidence>
<evidence type="ECO:0000313" key="4">
    <source>
        <dbReference type="EMBL" id="CAI3979229.1"/>
    </source>
</evidence>
<dbReference type="PANTHER" id="PTHR45641">
    <property type="entry name" value="TETRATRICOPEPTIDE REPEAT PROTEIN (AFU_ORTHOLOGUE AFUA_6G03870)"/>
    <property type="match status" value="1"/>
</dbReference>
<dbReference type="InterPro" id="IPR019734">
    <property type="entry name" value="TPR_rpt"/>
</dbReference>
<gene>
    <name evidence="4" type="ORF">C1SCF055_LOCUS7198</name>
</gene>
<evidence type="ECO:0000256" key="3">
    <source>
        <dbReference type="SAM" id="MobiDB-lite"/>
    </source>
</evidence>
<dbReference type="AlphaFoldDB" id="A0A9P1BTK7"/>
<evidence type="ECO:0000313" key="7">
    <source>
        <dbReference type="Proteomes" id="UP001152797"/>
    </source>
</evidence>
<dbReference type="InterPro" id="IPR011990">
    <property type="entry name" value="TPR-like_helical_dom_sf"/>
</dbReference>
<evidence type="ECO:0000256" key="1">
    <source>
        <dbReference type="ARBA" id="ARBA00022737"/>
    </source>
</evidence>
<dbReference type="Proteomes" id="UP001152797">
    <property type="component" value="Unassembled WGS sequence"/>
</dbReference>
<keyword evidence="7" id="KW-1185">Reference proteome</keyword>
<evidence type="ECO:0000313" key="6">
    <source>
        <dbReference type="EMBL" id="CAL4766541.1"/>
    </source>
</evidence>
<dbReference type="OrthoDB" id="19588at2759"/>
<dbReference type="PANTHER" id="PTHR45641:SF19">
    <property type="entry name" value="NEPHROCYSTIN-3"/>
    <property type="match status" value="1"/>
</dbReference>
<sequence length="1192" mass="134667">MAAVVPARSGTFLTAVRDAAGALWSCARQEKCVASKQWMVVVIVCADKDIPRTVADGELIASVVTHVGLCSDVVTITLNLDSTLSSLQQLRPSDQILEGLAGAVEKMAERNLSHLMIYYAGHAFVRRLKWSTRLVTGENQSFHLESSVQQAIQDARNRGRLGSCKVVHFVDACMEIADDEASNVSGSEMSNQEDEPMQYFAYSVSRGHPQADNGLFATVLAYCLTCRVPTLSMLFRNLKALVSQLSCWRQTPHTSEVGNDIEIFPRARLPDIQWPMTEMQRDRELFKETNFLSKYLSELAIDKLWQIRGDFGQHHRVWQPFRKVVLDLWFHKHQEKMVDTLRMLLAIASVFEEKMQLIKGWAELELIVECPDDLECFLEKLRKFEQPATPGPEEPNILPQDIRGCLVDALKATVKDDYDHSPTEGTYITDAIRLVRELQTWFAECEGMTQQTEEGPKQWKYWYPIVGEDEEVATLPESRLKKMAEQINDPSSVLGVPCRAFLAPGSLWIIIRSQGPLQVSEFLKSLQQKVGSAICKAIPKLMCVPIHTAPRRLLHLVRQVENLLEPSRCLWLRTFKVQELARAHLNQGRSKDAQLHPSQLILFEDSIEAKRLSWLKGNGKLRFVIQKNWRDLMFPDWLLERLNDWAARSMGMISTSGASDTWGDESSFAAAVFVLCRRVVQWKLTDRQEGTKVLADLGAENCAHPTELLQLVLRKVLQEKTDLAEILYRQAKEGLMAFFTEPIATFTQAVDILKDPRTHLRWIFREVCSRDTRGLDPGLKGSTSLLRKSETLTDAPGSSGKVSERRSETSTAVPSSRNVLEEVSELALEESHTEEAANVCVEICGKDLHSNVRAKKFQCPGPKCGAAELICEPRDSFACDVCGNRIPSEVSFWHCRQCDRGICPDCVSKSEVTVSQKVKDIRFAMECQSRGDLPNAELAFHRLLDSTSDPVEKIARKFDLGCVKQKMNKLQEAETIFQEALVTAEALKGREKECAAILHQLGVVQRERKEWSEAEKYLRKSLEMRMVANAETHQIVKTVVELGRVLYETHGGDAALHFVQDVLGNRRMKVLPARLLSWTHYEIGRWCYSQDYINSAQSHFVEALSHDYSVCDGTFSDSDRDLSFAYTLHEMGLVAKSSRKVAAAMVCFTEALHRKIRAKRPDEQVKLTEEELGTLCMSEPSQPVDSFTPDNT</sequence>
<keyword evidence="2" id="KW-0802">TPR repeat</keyword>
<dbReference type="Gene3D" id="1.25.40.10">
    <property type="entry name" value="Tetratricopeptide repeat domain"/>
    <property type="match status" value="1"/>
</dbReference>
<dbReference type="EMBL" id="CAMXCT010000468">
    <property type="protein sequence ID" value="CAI3979229.1"/>
    <property type="molecule type" value="Genomic_DNA"/>
</dbReference>